<name>A0ABD1XMR5_9MARC</name>
<dbReference type="Proteomes" id="UP001605036">
    <property type="component" value="Unassembled WGS sequence"/>
</dbReference>
<dbReference type="EMBL" id="JBHFFA010000008">
    <property type="protein sequence ID" value="KAL2610215.1"/>
    <property type="molecule type" value="Genomic_DNA"/>
</dbReference>
<protein>
    <submittedName>
        <fullName evidence="1">Uncharacterized protein</fullName>
    </submittedName>
</protein>
<keyword evidence="2" id="KW-1185">Reference proteome</keyword>
<comment type="caution">
    <text evidence="1">The sequence shown here is derived from an EMBL/GenBank/DDBJ whole genome shotgun (WGS) entry which is preliminary data.</text>
</comment>
<proteinExistence type="predicted"/>
<reference evidence="1 2" key="1">
    <citation type="submission" date="2024-09" db="EMBL/GenBank/DDBJ databases">
        <title>Chromosome-scale assembly of Riccia fluitans.</title>
        <authorList>
            <person name="Paukszto L."/>
            <person name="Sawicki J."/>
            <person name="Karawczyk K."/>
            <person name="Piernik-Szablinska J."/>
            <person name="Szczecinska M."/>
            <person name="Mazdziarz M."/>
        </authorList>
    </citation>
    <scope>NUCLEOTIDE SEQUENCE [LARGE SCALE GENOMIC DNA]</scope>
    <source>
        <strain evidence="1">Rf_01</strain>
        <tissue evidence="1">Aerial parts of the thallus</tissue>
    </source>
</reference>
<evidence type="ECO:0000313" key="1">
    <source>
        <dbReference type="EMBL" id="KAL2610215.1"/>
    </source>
</evidence>
<sequence length="115" mass="12388">MRQTKINLQVKLVLITDAVATLILVRHISGGQGSIHLGWTLARTRKLKSRSKSEFIEQEIRAVGIGAVGGDSISSTDPYREVCKRPAAGKLNSLAWNASLWGIGVEELGASSFEA</sequence>
<dbReference type="AlphaFoldDB" id="A0ABD1XMR5"/>
<organism evidence="1 2">
    <name type="scientific">Riccia fluitans</name>
    <dbReference type="NCBI Taxonomy" id="41844"/>
    <lineage>
        <taxon>Eukaryota</taxon>
        <taxon>Viridiplantae</taxon>
        <taxon>Streptophyta</taxon>
        <taxon>Embryophyta</taxon>
        <taxon>Marchantiophyta</taxon>
        <taxon>Marchantiopsida</taxon>
        <taxon>Marchantiidae</taxon>
        <taxon>Marchantiales</taxon>
        <taxon>Ricciaceae</taxon>
        <taxon>Riccia</taxon>
    </lineage>
</organism>
<accession>A0ABD1XMR5</accession>
<gene>
    <name evidence="1" type="ORF">R1flu_028788</name>
</gene>
<evidence type="ECO:0000313" key="2">
    <source>
        <dbReference type="Proteomes" id="UP001605036"/>
    </source>
</evidence>